<accession>A0A2D2D3I5</accession>
<keyword evidence="1" id="KW-0732">Signal</keyword>
<name>A0A2D2D3I5_METT3</name>
<evidence type="ECO:0000313" key="2">
    <source>
        <dbReference type="EMBL" id="ATQ69558.1"/>
    </source>
</evidence>
<dbReference type="RefSeq" id="WP_003610242.1">
    <property type="nucleotide sequence ID" value="NZ_ADVE02000001.1"/>
</dbReference>
<sequence length="187" mass="18973">MKKLLAAIAVMNVATLGTSFATESAETINHSRSEKICAVGSARLQNVKGTVLLSRSTAFSQAREGLRLAAGDRVYARKGSADIFVGRNIVTRVSNGVMLTINEKDGSTCVARVSASPSAVGRADGSSEDGLPLTQEELLALGAVVGVTAAGLGVGLSNVDSGDSNNGLPPLLVTAPISNTPPSPLSP</sequence>
<proteinExistence type="predicted"/>
<dbReference type="EMBL" id="CP023737">
    <property type="protein sequence ID" value="ATQ69558.1"/>
    <property type="molecule type" value="Genomic_DNA"/>
</dbReference>
<evidence type="ECO:0008006" key="4">
    <source>
        <dbReference type="Google" id="ProtNLM"/>
    </source>
</evidence>
<gene>
    <name evidence="2" type="ORF">CQW49_17990</name>
</gene>
<reference evidence="3" key="1">
    <citation type="submission" date="2017-10" db="EMBL/GenBank/DDBJ databases">
        <title>Completed PacBio SMRT sequence of Methylosinus trichosporium OB3b reveals presence of a third large plasmid.</title>
        <authorList>
            <person name="Charles T.C."/>
            <person name="Lynch M.D.J."/>
            <person name="Heil J.R."/>
            <person name="Cheng J."/>
        </authorList>
    </citation>
    <scope>NUCLEOTIDE SEQUENCE [LARGE SCALE GENOMIC DNA]</scope>
    <source>
        <strain evidence="3">OB3b</strain>
    </source>
</reference>
<organism evidence="2 3">
    <name type="scientific">Methylosinus trichosporium (strain ATCC 35070 / NCIMB 11131 / UNIQEM 75 / OB3b)</name>
    <dbReference type="NCBI Taxonomy" id="595536"/>
    <lineage>
        <taxon>Bacteria</taxon>
        <taxon>Pseudomonadati</taxon>
        <taxon>Pseudomonadota</taxon>
        <taxon>Alphaproteobacteria</taxon>
        <taxon>Hyphomicrobiales</taxon>
        <taxon>Methylocystaceae</taxon>
        <taxon>Methylosinus</taxon>
    </lineage>
</organism>
<evidence type="ECO:0000256" key="1">
    <source>
        <dbReference type="SAM" id="SignalP"/>
    </source>
</evidence>
<evidence type="ECO:0000313" key="3">
    <source>
        <dbReference type="Proteomes" id="UP000230709"/>
    </source>
</evidence>
<dbReference type="KEGG" id="mtw:CQW49_17990"/>
<dbReference type="AlphaFoldDB" id="A0A2D2D3I5"/>
<feature type="signal peptide" evidence="1">
    <location>
        <begin position="1"/>
        <end position="21"/>
    </location>
</feature>
<protein>
    <recommendedName>
        <fullName evidence="4">FecR protein domain-containing protein</fullName>
    </recommendedName>
</protein>
<feature type="chain" id="PRO_5013817068" description="FecR protein domain-containing protein" evidence="1">
    <location>
        <begin position="22"/>
        <end position="187"/>
    </location>
</feature>
<keyword evidence="3" id="KW-1185">Reference proteome</keyword>
<dbReference type="STRING" id="595536.GCA_000178815_01582"/>
<dbReference type="Proteomes" id="UP000230709">
    <property type="component" value="Chromosome"/>
</dbReference>